<dbReference type="Pfam" id="PF17921">
    <property type="entry name" value="Integrase_H2C2"/>
    <property type="match status" value="1"/>
</dbReference>
<feature type="domain" description="Integrase zinc-binding" evidence="1">
    <location>
        <begin position="20"/>
        <end position="75"/>
    </location>
</feature>
<dbReference type="PANTHER" id="PTHR37984">
    <property type="entry name" value="PROTEIN CBG26694"/>
    <property type="match status" value="1"/>
</dbReference>
<organism evidence="2 3">
    <name type="scientific">Exophiala mesophila</name>
    <name type="common">Black yeast-like fungus</name>
    <dbReference type="NCBI Taxonomy" id="212818"/>
    <lineage>
        <taxon>Eukaryota</taxon>
        <taxon>Fungi</taxon>
        <taxon>Dikarya</taxon>
        <taxon>Ascomycota</taxon>
        <taxon>Pezizomycotina</taxon>
        <taxon>Eurotiomycetes</taxon>
        <taxon>Chaetothyriomycetidae</taxon>
        <taxon>Chaetothyriales</taxon>
        <taxon>Herpotrichiellaceae</taxon>
        <taxon>Exophiala</taxon>
    </lineage>
</organism>
<comment type="caution">
    <text evidence="2">The sequence shown here is derived from an EMBL/GenBank/DDBJ whole genome shotgun (WGS) entry which is preliminary data.</text>
</comment>
<proteinExistence type="predicted"/>
<reference evidence="2 3" key="1">
    <citation type="submission" date="2017-03" db="EMBL/GenBank/DDBJ databases">
        <title>Genomes of endolithic fungi from Antarctica.</title>
        <authorList>
            <person name="Coleine C."/>
            <person name="Masonjones S."/>
            <person name="Stajich J.E."/>
        </authorList>
    </citation>
    <scope>NUCLEOTIDE SEQUENCE [LARGE SCALE GENOMIC DNA]</scope>
    <source>
        <strain evidence="2 3">CCFEE 6314</strain>
    </source>
</reference>
<dbReference type="OrthoDB" id="4499277at2759"/>
<evidence type="ECO:0000313" key="3">
    <source>
        <dbReference type="Proteomes" id="UP000288859"/>
    </source>
</evidence>
<protein>
    <recommendedName>
        <fullName evidence="1">Integrase zinc-binding domain-containing protein</fullName>
    </recommendedName>
</protein>
<dbReference type="PANTHER" id="PTHR37984:SF5">
    <property type="entry name" value="PROTEIN NYNRIN-LIKE"/>
    <property type="match status" value="1"/>
</dbReference>
<dbReference type="AlphaFoldDB" id="A0A438N1V6"/>
<sequence length="109" mass="12247">MTQDGLLFHHKGDAPERVCIPQAVERKILELAYDASAHAGLRRAYEKVEDIVFMLGLRRKLDAWIRACPACGPLKPSRRKPYGELQPFTIPSRPFEVLAMDFVTGLPAS</sequence>
<dbReference type="Gene3D" id="1.10.340.70">
    <property type="match status" value="1"/>
</dbReference>
<dbReference type="InterPro" id="IPR050951">
    <property type="entry name" value="Retrovirus_Pol_polyprotein"/>
</dbReference>
<dbReference type="Proteomes" id="UP000288859">
    <property type="component" value="Unassembled WGS sequence"/>
</dbReference>
<evidence type="ECO:0000259" key="1">
    <source>
        <dbReference type="Pfam" id="PF17921"/>
    </source>
</evidence>
<dbReference type="InterPro" id="IPR041588">
    <property type="entry name" value="Integrase_H2C2"/>
</dbReference>
<gene>
    <name evidence="2" type="ORF">B0A52_06736</name>
</gene>
<accession>A0A438N1V6</accession>
<name>A0A438N1V6_EXOME</name>
<dbReference type="EMBL" id="NAJM01000028">
    <property type="protein sequence ID" value="RVX69672.1"/>
    <property type="molecule type" value="Genomic_DNA"/>
</dbReference>
<evidence type="ECO:0000313" key="2">
    <source>
        <dbReference type="EMBL" id="RVX69672.1"/>
    </source>
</evidence>